<dbReference type="AlphaFoldDB" id="A0AAV7JW30"/>
<dbReference type="SUPFAM" id="SSF117281">
    <property type="entry name" value="Kelch motif"/>
    <property type="match status" value="2"/>
</dbReference>
<keyword evidence="1" id="KW-0880">Kelch repeat</keyword>
<dbReference type="PROSITE" id="PS50097">
    <property type="entry name" value="BTB"/>
    <property type="match status" value="1"/>
</dbReference>
<feature type="domain" description="BTB" evidence="3">
    <location>
        <begin position="38"/>
        <end position="105"/>
    </location>
</feature>
<evidence type="ECO:0000259" key="3">
    <source>
        <dbReference type="PROSITE" id="PS50097"/>
    </source>
</evidence>
<keyword evidence="5" id="KW-1185">Reference proteome</keyword>
<reference evidence="4 5" key="1">
    <citation type="journal article" date="2023" name="BMC Biol.">
        <title>The compact genome of the sponge Oopsacas minuta (Hexactinellida) is lacking key metazoan core genes.</title>
        <authorList>
            <person name="Santini S."/>
            <person name="Schenkelaars Q."/>
            <person name="Jourda C."/>
            <person name="Duchesne M."/>
            <person name="Belahbib H."/>
            <person name="Rocher C."/>
            <person name="Selva M."/>
            <person name="Riesgo A."/>
            <person name="Vervoort M."/>
            <person name="Leys S.P."/>
            <person name="Kodjabachian L."/>
            <person name="Le Bivic A."/>
            <person name="Borchiellini C."/>
            <person name="Claverie J.M."/>
            <person name="Renard E."/>
        </authorList>
    </citation>
    <scope>NUCLEOTIDE SEQUENCE [LARGE SCALE GENOMIC DNA]</scope>
    <source>
        <strain evidence="4">SPO-2</strain>
    </source>
</reference>
<organism evidence="4 5">
    <name type="scientific">Oopsacas minuta</name>
    <dbReference type="NCBI Taxonomy" id="111878"/>
    <lineage>
        <taxon>Eukaryota</taxon>
        <taxon>Metazoa</taxon>
        <taxon>Porifera</taxon>
        <taxon>Hexactinellida</taxon>
        <taxon>Hexasterophora</taxon>
        <taxon>Lyssacinosida</taxon>
        <taxon>Leucopsacidae</taxon>
        <taxon>Oopsacas</taxon>
    </lineage>
</organism>
<dbReference type="InterPro" id="IPR011333">
    <property type="entry name" value="SKP1/BTB/POZ_sf"/>
</dbReference>
<evidence type="ECO:0000313" key="5">
    <source>
        <dbReference type="Proteomes" id="UP001165289"/>
    </source>
</evidence>
<dbReference type="PANTHER" id="PTHR24412">
    <property type="entry name" value="KELCH PROTEIN"/>
    <property type="match status" value="1"/>
</dbReference>
<dbReference type="SMART" id="SM00875">
    <property type="entry name" value="BACK"/>
    <property type="match status" value="1"/>
</dbReference>
<evidence type="ECO:0000313" key="4">
    <source>
        <dbReference type="EMBL" id="KAI6652625.1"/>
    </source>
</evidence>
<dbReference type="InterPro" id="IPR017096">
    <property type="entry name" value="BTB-kelch_protein"/>
</dbReference>
<comment type="caution">
    <text evidence="4">The sequence shown here is derived from an EMBL/GenBank/DDBJ whole genome shotgun (WGS) entry which is preliminary data.</text>
</comment>
<dbReference type="Pfam" id="PF00651">
    <property type="entry name" value="BTB"/>
    <property type="match status" value="1"/>
</dbReference>
<evidence type="ECO:0000256" key="2">
    <source>
        <dbReference type="ARBA" id="ARBA00022737"/>
    </source>
</evidence>
<dbReference type="Proteomes" id="UP001165289">
    <property type="component" value="Unassembled WGS sequence"/>
</dbReference>
<dbReference type="InterPro" id="IPR006652">
    <property type="entry name" value="Kelch_1"/>
</dbReference>
<dbReference type="Gene3D" id="2.120.10.80">
    <property type="entry name" value="Kelch-type beta propeller"/>
    <property type="match status" value="2"/>
</dbReference>
<dbReference type="SMART" id="SM00612">
    <property type="entry name" value="Kelch"/>
    <property type="match status" value="6"/>
</dbReference>
<dbReference type="SMART" id="SM00225">
    <property type="entry name" value="BTB"/>
    <property type="match status" value="1"/>
</dbReference>
<keyword evidence="2" id="KW-0677">Repeat</keyword>
<dbReference type="InterPro" id="IPR015915">
    <property type="entry name" value="Kelch-typ_b-propeller"/>
</dbReference>
<sequence length="568" mass="64110">MQSRKNSTISTENEYNDNLHAGHILSGLSSFYSNSNYTDVTIRTQGVEFSAHRVVLAASSPYFHTMFTSTIGEPNSDFIDLQCTSPNTFKEILEFIYTGHIEVNGTNIEEILEASCLLQIVSIQNACEMYLKSEIDSVNCIGIRYIAERFSCIELLSHANDFIVDNFCEVMEQTEFLEIPYFELISLIKQETLKVKDEIEVLDCCLKWYCHKKEERLTFMKAIFCYVKLPLIPLENVKQSLKNFPEILDVCSSMFEELQLFHSNPEQFISRNSFQFIPRFSTCVHSTLYLVGGEMNPGRTTVNTVQKYDLFRRTWEQCVPMHVARRGAGVVLVQGRLFVFGGSDGYEALSTCECYDTVKNQWNMITSMSEARSSVGTSAIGNNIYAVGGYDGISACLLTVEAYNLDTQEWEYCESMDSRRSMMAVSVLNGSLYAIGGYDGIEDLGSCEVYCPTARVWHSISPMQHKRSMAGAVCVENRLYVAGGCEQAETLNIVEIYNPDADQWYITKPMLCPRSGFGFSLLGENIYAVGGYNGSQCLNTMEAYDPKKGKWTLVAEMPLTRRRFGCCS</sequence>
<proteinExistence type="predicted"/>
<dbReference type="Pfam" id="PF07707">
    <property type="entry name" value="BACK"/>
    <property type="match status" value="1"/>
</dbReference>
<dbReference type="EMBL" id="JAKMXF010000298">
    <property type="protein sequence ID" value="KAI6652625.1"/>
    <property type="molecule type" value="Genomic_DNA"/>
</dbReference>
<dbReference type="PANTHER" id="PTHR24412:SF441">
    <property type="entry name" value="KELCH-LIKE PROTEIN 28"/>
    <property type="match status" value="1"/>
</dbReference>
<dbReference type="Pfam" id="PF01344">
    <property type="entry name" value="Kelch_1"/>
    <property type="match status" value="2"/>
</dbReference>
<evidence type="ECO:0000256" key="1">
    <source>
        <dbReference type="ARBA" id="ARBA00022441"/>
    </source>
</evidence>
<name>A0AAV7JW30_9METZ</name>
<dbReference type="Gene3D" id="1.25.40.420">
    <property type="match status" value="1"/>
</dbReference>
<dbReference type="Pfam" id="PF24681">
    <property type="entry name" value="Kelch_KLHDC2_KLHL20_DRC7"/>
    <property type="match status" value="1"/>
</dbReference>
<dbReference type="FunFam" id="1.25.40.420:FF:000001">
    <property type="entry name" value="Kelch-like family member 12"/>
    <property type="match status" value="1"/>
</dbReference>
<gene>
    <name evidence="4" type="ORF">LOD99_4410</name>
</gene>
<dbReference type="SUPFAM" id="SSF54695">
    <property type="entry name" value="POZ domain"/>
    <property type="match status" value="1"/>
</dbReference>
<protein>
    <submittedName>
        <fullName evidence="4">Kelch-like protein diablo-like</fullName>
    </submittedName>
</protein>
<accession>A0AAV7JW30</accession>
<dbReference type="Gene3D" id="3.30.710.10">
    <property type="entry name" value="Potassium Channel Kv1.1, Chain A"/>
    <property type="match status" value="1"/>
</dbReference>
<dbReference type="InterPro" id="IPR011705">
    <property type="entry name" value="BACK"/>
</dbReference>
<dbReference type="PIRSF" id="PIRSF037037">
    <property type="entry name" value="Kelch-like_protein_gigaxonin"/>
    <property type="match status" value="1"/>
</dbReference>
<dbReference type="InterPro" id="IPR000210">
    <property type="entry name" value="BTB/POZ_dom"/>
</dbReference>